<name>A0A0K1PLY5_9BACT</name>
<dbReference type="OrthoDB" id="9799365at2"/>
<reference evidence="2 3" key="1">
    <citation type="submission" date="2015-08" db="EMBL/GenBank/DDBJ databases">
        <authorList>
            <person name="Babu N.S."/>
            <person name="Beckwith C.J."/>
            <person name="Beseler K.G."/>
            <person name="Brison A."/>
            <person name="Carone J.V."/>
            <person name="Caskin T.P."/>
            <person name="Diamond M."/>
            <person name="Durham M.E."/>
            <person name="Foxe J.M."/>
            <person name="Go M."/>
            <person name="Henderson B.A."/>
            <person name="Jones I.B."/>
            <person name="McGettigan J.A."/>
            <person name="Micheletti S.J."/>
            <person name="Nasrallah M.E."/>
            <person name="Ortiz D."/>
            <person name="Piller C.R."/>
            <person name="Privatt S.R."/>
            <person name="Schneider S.L."/>
            <person name="Sharp S."/>
            <person name="Smith T.C."/>
            <person name="Stanton J.D."/>
            <person name="Ullery H.E."/>
            <person name="Wilson R.J."/>
            <person name="Serrano M.G."/>
            <person name="Buck G."/>
            <person name="Lee V."/>
            <person name="Wang Y."/>
            <person name="Carvalho R."/>
            <person name="Voegtly L."/>
            <person name="Shi R."/>
            <person name="Duckworth R."/>
            <person name="Johnson A."/>
            <person name="Loviza R."/>
            <person name="Walstead R."/>
            <person name="Shah Z."/>
            <person name="Kiflezghi M."/>
            <person name="Wade K."/>
            <person name="Ball S.L."/>
            <person name="Bradley K.W."/>
            <person name="Asai D.J."/>
            <person name="Bowman C.A."/>
            <person name="Russell D.A."/>
            <person name="Pope W.H."/>
            <person name="Jacobs-Sera D."/>
            <person name="Hendrix R.W."/>
            <person name="Hatfull G.F."/>
        </authorList>
    </citation>
    <scope>NUCLEOTIDE SEQUENCE [LARGE SCALE GENOMIC DNA]</scope>
    <source>
        <strain evidence="2 3">DSM 27648</strain>
    </source>
</reference>
<feature type="chain" id="PRO_5005465679" description="Haloacid dehalogenase-like hydrolase" evidence="1">
    <location>
        <begin position="23"/>
        <end position="350"/>
    </location>
</feature>
<evidence type="ECO:0000256" key="1">
    <source>
        <dbReference type="SAM" id="SignalP"/>
    </source>
</evidence>
<protein>
    <recommendedName>
        <fullName evidence="4">Haloacid dehalogenase-like hydrolase</fullName>
    </recommendedName>
</protein>
<organism evidence="2 3">
    <name type="scientific">Labilithrix luteola</name>
    <dbReference type="NCBI Taxonomy" id="1391654"/>
    <lineage>
        <taxon>Bacteria</taxon>
        <taxon>Pseudomonadati</taxon>
        <taxon>Myxococcota</taxon>
        <taxon>Polyangia</taxon>
        <taxon>Polyangiales</taxon>
        <taxon>Labilitrichaceae</taxon>
        <taxon>Labilithrix</taxon>
    </lineage>
</organism>
<feature type="signal peptide" evidence="1">
    <location>
        <begin position="1"/>
        <end position="22"/>
    </location>
</feature>
<dbReference type="Proteomes" id="UP000064967">
    <property type="component" value="Chromosome"/>
</dbReference>
<dbReference type="AlphaFoldDB" id="A0A0K1PLY5"/>
<sequence length="350" mass="38121">MAWSRRAVLVAAAASCLGLASASCGGSHGGTYTTVTAGATPGTNGAIDPLPSWNTGPTKKRILDFVTAATNEGSASFVKLEDRMATFDNDGTLWPEKPVVEGVFVLDRAAAMVQRDPSLREKQPFSSMLPADRPNIERDGKAAFLELFVATHTGMTDEAFAEEARSFLKTARHPRFGVPYTDLAYQPMVELLRYLRQNGFTTYVCSGGDTDFMRQFTPQMYGIPPQQVIGSTVQKSFVMENGRSGLFRKSALASLNDKDQKPVNIDRQIGKRPLVAAGNVRSAGDVAMLEYSGSRPPPSLGIVITHDDAEREFAYEEPDNATRTAAREHGFLLVSMKKDWARVFGPSVTR</sequence>
<dbReference type="InterPro" id="IPR023214">
    <property type="entry name" value="HAD_sf"/>
</dbReference>
<dbReference type="InterPro" id="IPR006311">
    <property type="entry name" value="TAT_signal"/>
</dbReference>
<gene>
    <name evidence="2" type="ORF">AKJ09_01199</name>
</gene>
<dbReference type="InterPro" id="IPR036412">
    <property type="entry name" value="HAD-like_sf"/>
</dbReference>
<dbReference type="STRING" id="1391654.AKJ09_01199"/>
<proteinExistence type="predicted"/>
<evidence type="ECO:0008006" key="4">
    <source>
        <dbReference type="Google" id="ProtNLM"/>
    </source>
</evidence>
<keyword evidence="3" id="KW-1185">Reference proteome</keyword>
<keyword evidence="1" id="KW-0732">Signal</keyword>
<dbReference type="PATRIC" id="fig|1391654.3.peg.1216"/>
<dbReference type="EMBL" id="CP012333">
    <property type="protein sequence ID" value="AKU94535.1"/>
    <property type="molecule type" value="Genomic_DNA"/>
</dbReference>
<evidence type="ECO:0000313" key="2">
    <source>
        <dbReference type="EMBL" id="AKU94535.1"/>
    </source>
</evidence>
<evidence type="ECO:0000313" key="3">
    <source>
        <dbReference type="Proteomes" id="UP000064967"/>
    </source>
</evidence>
<accession>A0A0K1PLY5</accession>
<dbReference type="Gene3D" id="3.40.50.1000">
    <property type="entry name" value="HAD superfamily/HAD-like"/>
    <property type="match status" value="1"/>
</dbReference>
<dbReference type="PROSITE" id="PS51318">
    <property type="entry name" value="TAT"/>
    <property type="match status" value="1"/>
</dbReference>
<dbReference type="KEGG" id="llu:AKJ09_01199"/>
<dbReference type="Pfam" id="PF12710">
    <property type="entry name" value="HAD"/>
    <property type="match status" value="1"/>
</dbReference>
<dbReference type="SUPFAM" id="SSF56784">
    <property type="entry name" value="HAD-like"/>
    <property type="match status" value="1"/>
</dbReference>
<dbReference type="PROSITE" id="PS51257">
    <property type="entry name" value="PROKAR_LIPOPROTEIN"/>
    <property type="match status" value="1"/>
</dbReference>